<dbReference type="Gene3D" id="3.40.720.10">
    <property type="entry name" value="Alkaline Phosphatase, subunit A"/>
    <property type="match status" value="1"/>
</dbReference>
<dbReference type="PANTHER" id="PTHR10151">
    <property type="entry name" value="ECTONUCLEOTIDE PYROPHOSPHATASE/PHOSPHODIESTERASE"/>
    <property type="match status" value="1"/>
</dbReference>
<dbReference type="InterPro" id="IPR017850">
    <property type="entry name" value="Alkaline_phosphatase_core_sf"/>
</dbReference>
<evidence type="ECO:0000313" key="2">
    <source>
        <dbReference type="EMBL" id="SNC60580.1"/>
    </source>
</evidence>
<keyword evidence="3" id="KW-1185">Reference proteome</keyword>
<dbReference type="SUPFAM" id="SSF53649">
    <property type="entry name" value="Alkaline phosphatase-like"/>
    <property type="match status" value="1"/>
</dbReference>
<feature type="region of interest" description="Disordered" evidence="1">
    <location>
        <begin position="1"/>
        <end position="22"/>
    </location>
</feature>
<reference evidence="2 3" key="1">
    <citation type="submission" date="2017-06" db="EMBL/GenBank/DDBJ databases">
        <authorList>
            <person name="Kim H.J."/>
            <person name="Triplett B.A."/>
        </authorList>
    </citation>
    <scope>NUCLEOTIDE SEQUENCE [LARGE SCALE GENOMIC DNA]</scope>
    <source>
        <strain evidence="2 3">DSM 22179</strain>
    </source>
</reference>
<dbReference type="InterPro" id="IPR002591">
    <property type="entry name" value="Phosphodiest/P_Trfase"/>
</dbReference>
<dbReference type="OrthoDB" id="9779267at2"/>
<name>A0A212T3Y3_9MICO</name>
<protein>
    <submittedName>
        <fullName evidence="2">Predicted pyrophosphatase or phosphodiesterase, AlkP superfamily</fullName>
    </submittedName>
</protein>
<dbReference type="GO" id="GO:0016787">
    <property type="term" value="F:hydrolase activity"/>
    <property type="evidence" value="ECO:0007669"/>
    <property type="project" value="UniProtKB-ARBA"/>
</dbReference>
<sequence length="418" mass="44094">MSDVSGLPLLDPHPRRGYAPDGLQGHLGSLAASLGVGVPAPGAAPVRELPPAQGVVSVLLDGLGWSLVERYAGHAPFLRQLLRSGGPEVTARPMVCGYPSTTAASLATHATGLAPGEHGHLGYAVRDPQRDVVFNHLSWKDGPDPLEWQPRPTLFGRLADAGVRVARVGHQRFATTALTRAAQRGGSYLPADDLDAWVSTGLEVVRGARPTEPVVAFLYWPTLDQVGHRTGPGSMEWTAELERIDAALAELVRGLPRGVHLGLTADHGMLAIDASAGFTTADHPHLLTGVAAVAGEPRCRYLYLPREDESPAGRALPADPSRLADVAATWRETITTHAGPDAALVLTREEVVADGWFGPTVAPEHLARIGDVVVAATDPTFTVVDPSADPQSITAMRGWHGGIHPEELLVPDVVVRGA</sequence>
<evidence type="ECO:0000256" key="1">
    <source>
        <dbReference type="SAM" id="MobiDB-lite"/>
    </source>
</evidence>
<dbReference type="PANTHER" id="PTHR10151:SF120">
    <property type="entry name" value="BIS(5'-ADENOSYL)-TRIPHOSPHATASE"/>
    <property type="match status" value="1"/>
</dbReference>
<organism evidence="2 3">
    <name type="scientific">Kytococcus aerolatus</name>
    <dbReference type="NCBI Taxonomy" id="592308"/>
    <lineage>
        <taxon>Bacteria</taxon>
        <taxon>Bacillati</taxon>
        <taxon>Actinomycetota</taxon>
        <taxon>Actinomycetes</taxon>
        <taxon>Micrococcales</taxon>
        <taxon>Kytococcaceae</taxon>
        <taxon>Kytococcus</taxon>
    </lineage>
</organism>
<gene>
    <name evidence="2" type="ORF">SAMN05445756_0308</name>
</gene>
<evidence type="ECO:0000313" key="3">
    <source>
        <dbReference type="Proteomes" id="UP000198122"/>
    </source>
</evidence>
<proteinExistence type="predicted"/>
<dbReference type="RefSeq" id="WP_088817332.1">
    <property type="nucleotide sequence ID" value="NZ_FYEZ01000001.1"/>
</dbReference>
<dbReference type="EMBL" id="FYEZ01000001">
    <property type="protein sequence ID" value="SNC60580.1"/>
    <property type="molecule type" value="Genomic_DNA"/>
</dbReference>
<accession>A0A212T3Y3</accession>
<dbReference type="Proteomes" id="UP000198122">
    <property type="component" value="Unassembled WGS sequence"/>
</dbReference>
<dbReference type="Pfam" id="PF01663">
    <property type="entry name" value="Phosphodiest"/>
    <property type="match status" value="1"/>
</dbReference>
<dbReference type="AlphaFoldDB" id="A0A212T3Y3"/>